<evidence type="ECO:0000313" key="2">
    <source>
        <dbReference type="Proteomes" id="UP000789525"/>
    </source>
</evidence>
<organism evidence="1 2">
    <name type="scientific">Acaulospora colombiana</name>
    <dbReference type="NCBI Taxonomy" id="27376"/>
    <lineage>
        <taxon>Eukaryota</taxon>
        <taxon>Fungi</taxon>
        <taxon>Fungi incertae sedis</taxon>
        <taxon>Mucoromycota</taxon>
        <taxon>Glomeromycotina</taxon>
        <taxon>Glomeromycetes</taxon>
        <taxon>Diversisporales</taxon>
        <taxon>Acaulosporaceae</taxon>
        <taxon>Acaulospora</taxon>
    </lineage>
</organism>
<dbReference type="Proteomes" id="UP000789525">
    <property type="component" value="Unassembled WGS sequence"/>
</dbReference>
<dbReference type="EMBL" id="CAJVPT010009232">
    <property type="protein sequence ID" value="CAG8559487.1"/>
    <property type="molecule type" value="Genomic_DNA"/>
</dbReference>
<comment type="caution">
    <text evidence="1">The sequence shown here is derived from an EMBL/GenBank/DDBJ whole genome shotgun (WGS) entry which is preliminary data.</text>
</comment>
<reference evidence="1" key="1">
    <citation type="submission" date="2021-06" db="EMBL/GenBank/DDBJ databases">
        <authorList>
            <person name="Kallberg Y."/>
            <person name="Tangrot J."/>
            <person name="Rosling A."/>
        </authorList>
    </citation>
    <scope>NUCLEOTIDE SEQUENCE</scope>
    <source>
        <strain evidence="1">CL356</strain>
    </source>
</reference>
<keyword evidence="2" id="KW-1185">Reference proteome</keyword>
<proteinExistence type="predicted"/>
<gene>
    <name evidence="1" type="ORF">ACOLOM_LOCUS5173</name>
</gene>
<sequence>MSISLDSLAMVSPSNLTQGKGKVYPPDIFKDCMQVIDKIAKQIKPKYLNSDITIVAEGVWKKIISQKEKTNNDKLISICKNWYRYDLDSNTIKDKLSFIVTNIIDILSEKTKILDAFSEENGNIETLKNKVLKDGTIEKKTKEGGYQKNKRRQSTPSEDGQNKRTKIQTNAVTTPQQFIKDYFAILKTINARTSDTELSTEKAINTWNTITMTGGHDFKEYYNRERDGTCNEVVAANRLTLRKVIDALIDHKLIRIPNGEDQQEYIDNIIECVINYSTSSSSSSSSFDNFNNNVEPITSMTSTPPTSQQIMLPSINSFPSLPKAYPTTTDLGQFTISSNSNSLMQLSIPRTTESNNLITQKTQELQYLVTKMTEMQQQLNNMRQQSTRLQNEISQIVATQEDELNKQKAAIVQLQQQLKKLEAVSK</sequence>
<protein>
    <submittedName>
        <fullName evidence="1">15890_t:CDS:1</fullName>
    </submittedName>
</protein>
<evidence type="ECO:0000313" key="1">
    <source>
        <dbReference type="EMBL" id="CAG8559487.1"/>
    </source>
</evidence>
<accession>A0ACA9M248</accession>
<name>A0ACA9M248_9GLOM</name>